<organism evidence="5 7">
    <name type="scientific">Legionella jamestowniensis</name>
    <dbReference type="NCBI Taxonomy" id="455"/>
    <lineage>
        <taxon>Bacteria</taxon>
        <taxon>Pseudomonadati</taxon>
        <taxon>Pseudomonadota</taxon>
        <taxon>Gammaproteobacteria</taxon>
        <taxon>Legionellales</taxon>
        <taxon>Legionellaceae</taxon>
        <taxon>Legionella</taxon>
    </lineage>
</organism>
<dbReference type="InterPro" id="IPR015424">
    <property type="entry name" value="PyrdxlP-dep_Trfase"/>
</dbReference>
<evidence type="ECO:0000313" key="7">
    <source>
        <dbReference type="Proteomes" id="UP000054715"/>
    </source>
</evidence>
<proteinExistence type="predicted"/>
<keyword evidence="5" id="KW-0012">Acyltransferase</keyword>
<dbReference type="GO" id="GO:0008710">
    <property type="term" value="F:8-amino-7-oxononanoate synthase activity"/>
    <property type="evidence" value="ECO:0007669"/>
    <property type="project" value="UniProtKB-EC"/>
</dbReference>
<dbReference type="OrthoDB" id="9807157at2"/>
<comment type="cofactor">
    <cofactor evidence="1">
        <name>pyridoxal 5'-phosphate</name>
        <dbReference type="ChEBI" id="CHEBI:597326"/>
    </cofactor>
</comment>
<dbReference type="RefSeq" id="WP_058450314.1">
    <property type="nucleotide sequence ID" value="NZ_CAAAJF010000011.1"/>
</dbReference>
<dbReference type="EMBL" id="LNYG01000013">
    <property type="protein sequence ID" value="KTD08270.1"/>
    <property type="molecule type" value="Genomic_DNA"/>
</dbReference>
<evidence type="ECO:0000313" key="8">
    <source>
        <dbReference type="Proteomes" id="UP000093336"/>
    </source>
</evidence>
<dbReference type="PANTHER" id="PTHR13693:SF100">
    <property type="entry name" value="8-AMINO-7-OXONONANOATE SYNTHASE"/>
    <property type="match status" value="1"/>
</dbReference>
<dbReference type="PANTHER" id="PTHR13693">
    <property type="entry name" value="CLASS II AMINOTRANSFERASE/8-AMINO-7-OXONONANOATE SYNTHASE"/>
    <property type="match status" value="1"/>
</dbReference>
<name>A0A0W0UK35_9GAMM</name>
<keyword evidence="2 5" id="KW-0808">Transferase</keyword>
<dbReference type="Gene3D" id="3.90.1150.10">
    <property type="entry name" value="Aspartate Aminotransferase, domain 1"/>
    <property type="match status" value="1"/>
</dbReference>
<evidence type="ECO:0000256" key="2">
    <source>
        <dbReference type="ARBA" id="ARBA00022679"/>
    </source>
</evidence>
<dbReference type="GO" id="GO:0009102">
    <property type="term" value="P:biotin biosynthetic process"/>
    <property type="evidence" value="ECO:0007669"/>
    <property type="project" value="TreeGrafter"/>
</dbReference>
<dbReference type="Pfam" id="PF00155">
    <property type="entry name" value="Aminotran_1_2"/>
    <property type="match status" value="1"/>
</dbReference>
<protein>
    <submittedName>
        <fullName evidence="5">8-amino-7-oxononanoate synthase</fullName>
        <ecNumber evidence="5">2.3.1.47</ecNumber>
    </submittedName>
</protein>
<dbReference type="PATRIC" id="fig|455.5.peg.2590"/>
<dbReference type="InterPro" id="IPR015422">
    <property type="entry name" value="PyrdxlP-dep_Trfase_small"/>
</dbReference>
<feature type="domain" description="Aminotransferase class I/classII large" evidence="4">
    <location>
        <begin position="31"/>
        <end position="365"/>
    </location>
</feature>
<evidence type="ECO:0000259" key="4">
    <source>
        <dbReference type="Pfam" id="PF00155"/>
    </source>
</evidence>
<dbReference type="SUPFAM" id="SSF53383">
    <property type="entry name" value="PLP-dependent transferases"/>
    <property type="match status" value="1"/>
</dbReference>
<dbReference type="Gene3D" id="3.40.640.10">
    <property type="entry name" value="Type I PLP-dependent aspartate aminotransferase-like (Major domain)"/>
    <property type="match status" value="1"/>
</dbReference>
<gene>
    <name evidence="5" type="primary">bioF</name>
    <name evidence="6" type="ORF">A8135_00680</name>
    <name evidence="5" type="ORF">Ljam_2465</name>
</gene>
<keyword evidence="8" id="KW-1185">Reference proteome</keyword>
<dbReference type="Proteomes" id="UP000054715">
    <property type="component" value="Unassembled WGS sequence"/>
</dbReference>
<sequence>MIESALVNYSKALHATDLHRQRQLVCSLKPALNFSSNDYLSLTSSSRIKKAFQQGFDKYPSGSGGSMVVCGYHSIHKTLEDAFSSALNTEDALLFSSGYAANLGIISLLARLDGHLFIDKCLHASFYDGIQLSKARYTRFLHNNFRDLQVKLTMETTNTVLITEGIFSMSGQIAPLSEMANLCRKKNATMIVDEAHAFGILGSQGLGAVAHHELTEHDVPLRIIPFGKSLGAQGAVVVGEARWIDALLQSARSYIYSTAISPAIAYGVLESLTLLLEADCRRKKLFQLIDYFHHAIKLSSLTWQQSETPIQQLRLGCPRKALHYAEQLKQRGIFCQPMREPTVSKRNTGLRVILNYHHEPEDIDVLFLNLERIYESEH</sequence>
<dbReference type="AlphaFoldDB" id="A0A0W0UK35"/>
<evidence type="ECO:0000256" key="3">
    <source>
        <dbReference type="ARBA" id="ARBA00022898"/>
    </source>
</evidence>
<dbReference type="Proteomes" id="UP000093336">
    <property type="component" value="Unassembled WGS sequence"/>
</dbReference>
<reference evidence="6 8" key="2">
    <citation type="submission" date="2016-05" db="EMBL/GenBank/DDBJ databases">
        <authorList>
            <person name="Prochazka B."/>
            <person name="Indra A."/>
            <person name="Hasenberger P."/>
            <person name="Blaschitz M."/>
            <person name="Wagner L."/>
            <person name="Wewalka G."/>
            <person name="Sorschag S."/>
            <person name="Schmid D."/>
            <person name="Ruppitsch W."/>
        </authorList>
    </citation>
    <scope>NUCLEOTIDE SEQUENCE [LARGE SCALE GENOMIC DNA]</scope>
    <source>
        <strain evidence="6 8">974010_12</strain>
    </source>
</reference>
<reference evidence="5 7" key="1">
    <citation type="submission" date="2015-11" db="EMBL/GenBank/DDBJ databases">
        <title>Genomic analysis of 38 Legionella species identifies large and diverse effector repertoires.</title>
        <authorList>
            <person name="Burstein D."/>
            <person name="Amaro F."/>
            <person name="Zusman T."/>
            <person name="Lifshitz Z."/>
            <person name="Cohen O."/>
            <person name="Gilbert J.A."/>
            <person name="Pupko T."/>
            <person name="Shuman H.A."/>
            <person name="Segal G."/>
        </authorList>
    </citation>
    <scope>NUCLEOTIDE SEQUENCE [LARGE SCALE GENOMIC DNA]</scope>
    <source>
        <strain evidence="5 7">JA-26-G1-E2</strain>
    </source>
</reference>
<keyword evidence="3" id="KW-0663">Pyridoxal phosphate</keyword>
<dbReference type="EMBL" id="LYOZ01000010">
    <property type="protein sequence ID" value="OCH98590.1"/>
    <property type="molecule type" value="Genomic_DNA"/>
</dbReference>
<evidence type="ECO:0000313" key="5">
    <source>
        <dbReference type="EMBL" id="KTD08270.1"/>
    </source>
</evidence>
<evidence type="ECO:0000313" key="6">
    <source>
        <dbReference type="EMBL" id="OCH98590.1"/>
    </source>
</evidence>
<comment type="caution">
    <text evidence="5">The sequence shown here is derived from an EMBL/GenBank/DDBJ whole genome shotgun (WGS) entry which is preliminary data.</text>
</comment>
<dbReference type="EC" id="2.3.1.47" evidence="5"/>
<dbReference type="InterPro" id="IPR050087">
    <property type="entry name" value="AON_synthase_class-II"/>
</dbReference>
<dbReference type="GO" id="GO:0030170">
    <property type="term" value="F:pyridoxal phosphate binding"/>
    <property type="evidence" value="ECO:0007669"/>
    <property type="project" value="InterPro"/>
</dbReference>
<dbReference type="InterPro" id="IPR004839">
    <property type="entry name" value="Aminotransferase_I/II_large"/>
</dbReference>
<evidence type="ECO:0000256" key="1">
    <source>
        <dbReference type="ARBA" id="ARBA00001933"/>
    </source>
</evidence>
<dbReference type="STRING" id="455.Ljam_2465"/>
<dbReference type="InterPro" id="IPR015421">
    <property type="entry name" value="PyrdxlP-dep_Trfase_major"/>
</dbReference>
<accession>A0A0W0UK35</accession>